<dbReference type="AlphaFoldDB" id="A0A2T0S865"/>
<dbReference type="SUPFAM" id="SSF102198">
    <property type="entry name" value="Putative cyclase"/>
    <property type="match status" value="1"/>
</dbReference>
<dbReference type="EMBL" id="PVZG01000006">
    <property type="protein sequence ID" value="PRY29619.1"/>
    <property type="molecule type" value="Genomic_DNA"/>
</dbReference>
<dbReference type="RefSeq" id="WP_106127240.1">
    <property type="nucleotide sequence ID" value="NZ_PVZG01000006.1"/>
</dbReference>
<proteinExistence type="predicted"/>
<dbReference type="GO" id="GO:0019441">
    <property type="term" value="P:L-tryptophan catabolic process to kynurenine"/>
    <property type="evidence" value="ECO:0007669"/>
    <property type="project" value="InterPro"/>
</dbReference>
<evidence type="ECO:0000313" key="2">
    <source>
        <dbReference type="Proteomes" id="UP000239209"/>
    </source>
</evidence>
<dbReference type="GO" id="GO:0004061">
    <property type="term" value="F:arylformamidase activity"/>
    <property type="evidence" value="ECO:0007669"/>
    <property type="project" value="InterPro"/>
</dbReference>
<name>A0A2T0S865_9ACTN</name>
<dbReference type="PANTHER" id="PTHR31118">
    <property type="entry name" value="CYCLASE-LIKE PROTEIN 2"/>
    <property type="match status" value="1"/>
</dbReference>
<organism evidence="1 2">
    <name type="scientific">Pseudosporangium ferrugineum</name>
    <dbReference type="NCBI Taxonomy" id="439699"/>
    <lineage>
        <taxon>Bacteria</taxon>
        <taxon>Bacillati</taxon>
        <taxon>Actinomycetota</taxon>
        <taxon>Actinomycetes</taxon>
        <taxon>Micromonosporales</taxon>
        <taxon>Micromonosporaceae</taxon>
        <taxon>Pseudosporangium</taxon>
    </lineage>
</organism>
<comment type="caution">
    <text evidence="1">The sequence shown here is derived from an EMBL/GenBank/DDBJ whole genome shotgun (WGS) entry which is preliminary data.</text>
</comment>
<keyword evidence="2" id="KW-1185">Reference proteome</keyword>
<protein>
    <submittedName>
        <fullName evidence="1">Kynurenine formamidase</fullName>
    </submittedName>
</protein>
<dbReference type="Pfam" id="PF04199">
    <property type="entry name" value="Cyclase"/>
    <property type="match status" value="1"/>
</dbReference>
<dbReference type="Gene3D" id="3.50.30.50">
    <property type="entry name" value="Putative cyclase"/>
    <property type="match status" value="1"/>
</dbReference>
<dbReference type="InterPro" id="IPR037175">
    <property type="entry name" value="KFase_sf"/>
</dbReference>
<dbReference type="Proteomes" id="UP000239209">
    <property type="component" value="Unassembled WGS sequence"/>
</dbReference>
<dbReference type="InterPro" id="IPR007325">
    <property type="entry name" value="KFase/CYL"/>
</dbReference>
<dbReference type="PANTHER" id="PTHR31118:SF12">
    <property type="entry name" value="CYCLASE-LIKE PROTEIN 2"/>
    <property type="match status" value="1"/>
</dbReference>
<sequence>MLQYRAEFDAVVTFSNGGGLRAHGFRVDVPHPDVTEAEIAELFVTACRLLLAESVELSGVRIFAEPHLGTPGGPSERRSRTRWVELSHVISAGLVTYPGLPAPVITPHLTREASRSVYAEGTEFAIDTISMVGNTGTYLDSPFHRYADGADLAGLPLERLADLPAVVVRTAGAGPRGVGVAQLENLDVAGRAVLLHTGGDAHWATPAYAENAPFLTGEGARWLAGHGAALVGIDAVNIDDISAGAAGGRPAHTLLLAAGIPIVEHLTGLADLPPAGARFTAVPPRVSAFGTFPVRAYAAVPELEPHDHLRSGGWLPTARA</sequence>
<evidence type="ECO:0000313" key="1">
    <source>
        <dbReference type="EMBL" id="PRY29619.1"/>
    </source>
</evidence>
<dbReference type="OrthoDB" id="7067800at2"/>
<gene>
    <name evidence="1" type="ORF">CLV70_106341</name>
</gene>
<reference evidence="1 2" key="1">
    <citation type="submission" date="2018-03" db="EMBL/GenBank/DDBJ databases">
        <title>Genomic Encyclopedia of Archaeal and Bacterial Type Strains, Phase II (KMG-II): from individual species to whole genera.</title>
        <authorList>
            <person name="Goeker M."/>
        </authorList>
    </citation>
    <scope>NUCLEOTIDE SEQUENCE [LARGE SCALE GENOMIC DNA]</scope>
    <source>
        <strain evidence="1 2">DSM 45348</strain>
    </source>
</reference>
<accession>A0A2T0S865</accession>